<dbReference type="Gene3D" id="1.10.532.10">
    <property type="entry name" value="STAT transcription factor, N-terminal domain"/>
    <property type="match status" value="1"/>
</dbReference>
<dbReference type="Gene3D" id="1.20.1050.20">
    <property type="entry name" value="STAT transcription factor, all-alpha domain"/>
    <property type="match status" value="1"/>
</dbReference>
<dbReference type="CDD" id="cd09919">
    <property type="entry name" value="SH2_STAT_family"/>
    <property type="match status" value="1"/>
</dbReference>
<dbReference type="CDD" id="cd14801">
    <property type="entry name" value="STAT_DBD"/>
    <property type="match status" value="1"/>
</dbReference>
<keyword evidence="5 12" id="KW-0597">Phosphoprotein</keyword>
<comment type="subcellular location">
    <subcellularLocation>
        <location evidence="2 12">Cytoplasm</location>
    </subcellularLocation>
    <subcellularLocation>
        <location evidence="1 12">Nucleus</location>
    </subcellularLocation>
</comment>
<evidence type="ECO:0000256" key="1">
    <source>
        <dbReference type="ARBA" id="ARBA00004123"/>
    </source>
</evidence>
<reference evidence="14" key="1">
    <citation type="journal article" date="2014" name="Genome Biol.">
        <title>Genome analysis of a major urban malaria vector mosquito, Anopheles stephensi.</title>
        <authorList>
            <person name="Jiang X."/>
            <person name="Peery A."/>
            <person name="Hall A.B."/>
            <person name="Sharma A."/>
            <person name="Chen X.G."/>
            <person name="Waterhouse R.M."/>
            <person name="Komissarov A."/>
            <person name="Riehle M.M."/>
            <person name="Shouche Y."/>
            <person name="Sharakhova M.V."/>
            <person name="Lawson D."/>
            <person name="Pakpour N."/>
            <person name="Arensburger P."/>
            <person name="Davidson V.L."/>
            <person name="Eiglmeier K."/>
            <person name="Emrich S."/>
            <person name="George P."/>
            <person name="Kennedy R.C."/>
            <person name="Mane S.P."/>
            <person name="Maslen G."/>
            <person name="Oringanje C."/>
            <person name="Qi Y."/>
            <person name="Settlage R."/>
            <person name="Tojo M."/>
            <person name="Tubio J.M."/>
            <person name="Unger M.F."/>
            <person name="Wang B."/>
            <person name="Vernick K.D."/>
            <person name="Ribeiro J.M."/>
            <person name="James A.A."/>
            <person name="Michel K."/>
            <person name="Riehle M.A."/>
            <person name="Luckhart S."/>
            <person name="Sharakhov I.V."/>
            <person name="Tu Z."/>
        </authorList>
    </citation>
    <scope>NUCLEOTIDE SEQUENCE [LARGE SCALE GENOMIC DNA]</scope>
    <source>
        <strain evidence="14">Indian</strain>
    </source>
</reference>
<name>A0A182YLX9_ANOST</name>
<organism evidence="13 14">
    <name type="scientific">Anopheles stephensi</name>
    <name type="common">Indo-Pakistan malaria mosquito</name>
    <dbReference type="NCBI Taxonomy" id="30069"/>
    <lineage>
        <taxon>Eukaryota</taxon>
        <taxon>Metazoa</taxon>
        <taxon>Ecdysozoa</taxon>
        <taxon>Arthropoda</taxon>
        <taxon>Hexapoda</taxon>
        <taxon>Insecta</taxon>
        <taxon>Pterygota</taxon>
        <taxon>Neoptera</taxon>
        <taxon>Endopterygota</taxon>
        <taxon>Diptera</taxon>
        <taxon>Nematocera</taxon>
        <taxon>Culicoidea</taxon>
        <taxon>Culicidae</taxon>
        <taxon>Anophelinae</taxon>
        <taxon>Anopheles</taxon>
    </lineage>
</organism>
<dbReference type="InterPro" id="IPR012345">
    <property type="entry name" value="STAT_TF_DNA-bd_N"/>
</dbReference>
<dbReference type="AlphaFoldDB" id="A0A182YLX9"/>
<keyword evidence="10 12" id="KW-0804">Transcription</keyword>
<evidence type="ECO:0000313" key="14">
    <source>
        <dbReference type="Proteomes" id="UP000076408"/>
    </source>
</evidence>
<keyword evidence="11 12" id="KW-0539">Nucleus</keyword>
<accession>A0A182YLX9</accession>
<dbReference type="InterPro" id="IPR015988">
    <property type="entry name" value="STAT_TF_CC"/>
</dbReference>
<evidence type="ECO:0000256" key="12">
    <source>
        <dbReference type="RuleBase" id="RU046415"/>
    </source>
</evidence>
<dbReference type="GO" id="GO:0003700">
    <property type="term" value="F:DNA-binding transcription factor activity"/>
    <property type="evidence" value="ECO:0007669"/>
    <property type="project" value="InterPro"/>
</dbReference>
<keyword evidence="8 12" id="KW-0238">DNA-binding</keyword>
<evidence type="ECO:0000256" key="11">
    <source>
        <dbReference type="ARBA" id="ARBA00023242"/>
    </source>
</evidence>
<evidence type="ECO:0000313" key="13">
    <source>
        <dbReference type="EnsemblMetazoa" id="ASTEI09465-PA"/>
    </source>
</evidence>
<dbReference type="InterPro" id="IPR036535">
    <property type="entry name" value="STAT_N_sf"/>
</dbReference>
<dbReference type="SUPFAM" id="SSF48092">
    <property type="entry name" value="Transcription factor STAT-4 N-domain"/>
    <property type="match status" value="1"/>
</dbReference>
<dbReference type="InterPro" id="IPR046994">
    <property type="entry name" value="STAT5_CC"/>
</dbReference>
<dbReference type="Proteomes" id="UP000076408">
    <property type="component" value="Unassembled WGS sequence"/>
</dbReference>
<dbReference type="InterPro" id="IPR008967">
    <property type="entry name" value="p53-like_TF_DNA-bd_sf"/>
</dbReference>
<dbReference type="SUPFAM" id="SSF47655">
    <property type="entry name" value="STAT"/>
    <property type="match status" value="1"/>
</dbReference>
<reference evidence="13" key="2">
    <citation type="submission" date="2020-05" db="UniProtKB">
        <authorList>
            <consortium name="EnsemblMetazoa"/>
        </authorList>
    </citation>
    <scope>IDENTIFICATION</scope>
    <source>
        <strain evidence="13">Indian</strain>
    </source>
</reference>
<dbReference type="OMA" id="WIEEKMW"/>
<dbReference type="STRING" id="30069.A0A182YLX9"/>
<dbReference type="VEuPathDB" id="VectorBase:ASTEI09465"/>
<dbReference type="CDD" id="cd16855">
    <property type="entry name" value="STAT5_CCD"/>
    <property type="match status" value="1"/>
</dbReference>
<keyword evidence="14" id="KW-1185">Reference proteome</keyword>
<dbReference type="PANTHER" id="PTHR11801">
    <property type="entry name" value="SIGNAL TRANSDUCER AND ACTIVATOR OF TRANSCRIPTION"/>
    <property type="match status" value="1"/>
</dbReference>
<comment type="similarity">
    <text evidence="3 12">Belongs to the transcription factor STAT family.</text>
</comment>
<dbReference type="Gene3D" id="3.30.505.10">
    <property type="entry name" value="SH2 domain"/>
    <property type="match status" value="1"/>
</dbReference>
<dbReference type="InterPro" id="IPR013801">
    <property type="entry name" value="STAT_TF_DNA-bd"/>
</dbReference>
<keyword evidence="4 12" id="KW-0963">Cytoplasm</keyword>
<evidence type="ECO:0000256" key="3">
    <source>
        <dbReference type="ARBA" id="ARBA00005586"/>
    </source>
</evidence>
<keyword evidence="9 12" id="KW-0010">Activator</keyword>
<dbReference type="GO" id="GO:0005737">
    <property type="term" value="C:cytoplasm"/>
    <property type="evidence" value="ECO:0007669"/>
    <property type="project" value="UniProtKB-SubCell"/>
</dbReference>
<keyword evidence="6 12" id="KW-0727">SH2 domain</keyword>
<dbReference type="InterPro" id="IPR000980">
    <property type="entry name" value="SH2"/>
</dbReference>
<dbReference type="InterPro" id="IPR013799">
    <property type="entry name" value="STAT_TF_prot_interaction"/>
</dbReference>
<evidence type="ECO:0000256" key="9">
    <source>
        <dbReference type="ARBA" id="ARBA00023159"/>
    </source>
</evidence>
<dbReference type="InterPro" id="IPR013800">
    <property type="entry name" value="STAT_TF_alpha"/>
</dbReference>
<evidence type="ECO:0000256" key="7">
    <source>
        <dbReference type="ARBA" id="ARBA00023015"/>
    </source>
</evidence>
<evidence type="ECO:0000256" key="10">
    <source>
        <dbReference type="ARBA" id="ARBA00023163"/>
    </source>
</evidence>
<dbReference type="VEuPathDB" id="VectorBase:ASTEI20_040246"/>
<evidence type="ECO:0000256" key="2">
    <source>
        <dbReference type="ARBA" id="ARBA00004496"/>
    </source>
</evidence>
<evidence type="ECO:0000256" key="8">
    <source>
        <dbReference type="ARBA" id="ARBA00023125"/>
    </source>
</evidence>
<evidence type="ECO:0000256" key="4">
    <source>
        <dbReference type="ARBA" id="ARBA00022490"/>
    </source>
</evidence>
<dbReference type="Pfam" id="PF01017">
    <property type="entry name" value="STAT_alpha"/>
    <property type="match status" value="1"/>
</dbReference>
<dbReference type="GO" id="GO:0006357">
    <property type="term" value="P:regulation of transcription by RNA polymerase II"/>
    <property type="evidence" value="ECO:0007669"/>
    <property type="project" value="UniProtKB-ARBA"/>
</dbReference>
<dbReference type="Pfam" id="PF02864">
    <property type="entry name" value="STAT_bind"/>
    <property type="match status" value="1"/>
</dbReference>
<proteinExistence type="inferred from homology"/>
<dbReference type="InterPro" id="IPR048988">
    <property type="entry name" value="STAT_linker"/>
</dbReference>
<dbReference type="SUPFAM" id="SSF55550">
    <property type="entry name" value="SH2 domain"/>
    <property type="match status" value="1"/>
</dbReference>
<dbReference type="Pfam" id="PF02865">
    <property type="entry name" value="STAT_int"/>
    <property type="match status" value="1"/>
</dbReference>
<dbReference type="GO" id="GO:0005634">
    <property type="term" value="C:nucleus"/>
    <property type="evidence" value="ECO:0007669"/>
    <property type="project" value="UniProtKB-SubCell"/>
</dbReference>
<sequence length="743" mass="84559">MALQSSTWLGQLPQPTLEPFRLLYGNNIPEDVRNHIANWIQAQFINAPAFYDDQNAIDDMYEEAAKFLNKLIDKLRCTGALYANDIKHELDGTACILLQLFSRDPIALYQELINCLQQHPYYCINLDAIERTEVWREFQELKVMVHGNENDKGSLIMVHGYLAHAISEVQNVQATINTAKQPEERMLAQFQLVRYQAVANDRLQKFSEMQFAVASGFRTAIDKTGKLQDKVLKKYLAQWKINQRLAAIGAYAKLESDLDTIQLWCESLMEIILRTKEQIMQTMQLKSEGYVNLSADPVLTLAMKDVTNLLETLIYNSFVVEQQPPQILRMHNRFSASVRLLVGTTLCDQVNPPLVSVSIISEAQARAVHRMKGAATTSAVGVILNNVGQMQYNTQTKQFSAVLGKLCMKKITRMFGKQNHNCVLDEKLALLFQATIATVRKDLVLPIRTVSWPVVGIVHVSQDQKSCATIIWENVFAKISHTTFDVPKLVLWNWLADVLSMRFSGSRDHPLSADHIHFLCEKALGTEVPFPIPNGLTITWSQFCKDNLPDCSSTFWGWFYQVMKLTRDHFLEQWIQGRIFGFIRKSKAEQYLASCKPGTFLLRFSDTVLGGITIGFVHENSVGQLEILHIEPFTARDLSIRSLADRILDFDVLTHLYPCTPKHEAFQRRNAERARSTNYIATELRAILIFPPVDMTTDESCDTSQGQSVKSEYTFSNIDSMSFFDLDTTELLTVDDSFKDEHV</sequence>
<dbReference type="InterPro" id="IPR036860">
    <property type="entry name" value="SH2_dom_sf"/>
</dbReference>
<dbReference type="Gene3D" id="1.10.238.10">
    <property type="entry name" value="EF-hand"/>
    <property type="match status" value="1"/>
</dbReference>
<evidence type="ECO:0000256" key="5">
    <source>
        <dbReference type="ARBA" id="ARBA00022553"/>
    </source>
</evidence>
<dbReference type="Pfam" id="PF00017">
    <property type="entry name" value="SH2"/>
    <property type="match status" value="1"/>
</dbReference>
<dbReference type="SUPFAM" id="SSF49417">
    <property type="entry name" value="p53-like transcription factors"/>
    <property type="match status" value="1"/>
</dbReference>
<dbReference type="VEuPathDB" id="VectorBase:ASTE004392"/>
<dbReference type="InterPro" id="IPR001217">
    <property type="entry name" value="STAT"/>
</dbReference>
<dbReference type="GO" id="GO:0007165">
    <property type="term" value="P:signal transduction"/>
    <property type="evidence" value="ECO:0007669"/>
    <property type="project" value="InterPro"/>
</dbReference>
<dbReference type="PROSITE" id="PS50001">
    <property type="entry name" value="SH2"/>
    <property type="match status" value="1"/>
</dbReference>
<keyword evidence="7 12" id="KW-0805">Transcription regulation</keyword>
<dbReference type="EnsemblMetazoa" id="ASTEI09465-RA">
    <property type="protein sequence ID" value="ASTEI09465-PA"/>
    <property type="gene ID" value="ASTEI09465"/>
</dbReference>
<dbReference type="GO" id="GO:0003677">
    <property type="term" value="F:DNA binding"/>
    <property type="evidence" value="ECO:0007669"/>
    <property type="project" value="UniProtKB-KW"/>
</dbReference>
<protein>
    <recommendedName>
        <fullName evidence="12">Signal transducer and activator of transcription</fullName>
    </recommendedName>
</protein>
<dbReference type="Gene3D" id="2.60.40.630">
    <property type="entry name" value="STAT transcription factor, DNA-binding domain"/>
    <property type="match status" value="1"/>
</dbReference>
<evidence type="ECO:0000256" key="6">
    <source>
        <dbReference type="ARBA" id="ARBA00022999"/>
    </source>
</evidence>
<dbReference type="Pfam" id="PF21354">
    <property type="entry name" value="STAT_linker"/>
    <property type="match status" value="1"/>
</dbReference>